<dbReference type="EMBL" id="ACWF01000170">
    <property type="protein sequence ID" value="EHL72364.1"/>
    <property type="molecule type" value="Genomic_DNA"/>
</dbReference>
<gene>
    <name evidence="1" type="ORF">HMPREF1015_02318</name>
</gene>
<comment type="caution">
    <text evidence="1">The sequence shown here is derived from an EMBL/GenBank/DDBJ whole genome shotgun (WGS) entry which is preliminary data.</text>
</comment>
<sequence length="52" mass="6110">MEKAIFFHLAKLRFIDDCEMDETPAGTASKSRPTARRLMDRPRKANEFRIIK</sequence>
<dbReference type="PATRIC" id="fig|665952.3.peg.3555"/>
<evidence type="ECO:0000313" key="2">
    <source>
        <dbReference type="Proteomes" id="UP000011747"/>
    </source>
</evidence>
<accession>G9QQP5</accession>
<dbReference type="HOGENOM" id="CLU_3076933_0_0_9"/>
<name>G9QQP5_9BACI</name>
<evidence type="ECO:0000313" key="1">
    <source>
        <dbReference type="EMBL" id="EHL72364.1"/>
    </source>
</evidence>
<proteinExistence type="predicted"/>
<dbReference type="Proteomes" id="UP000011747">
    <property type="component" value="Unassembled WGS sequence"/>
</dbReference>
<dbReference type="AlphaFoldDB" id="G9QQP5"/>
<protein>
    <submittedName>
        <fullName evidence="1">Uncharacterized protein</fullName>
    </submittedName>
</protein>
<keyword evidence="2" id="KW-1185">Reference proteome</keyword>
<organism evidence="1 2">
    <name type="scientific">Bacillus smithii 7_3_47FAA</name>
    <dbReference type="NCBI Taxonomy" id="665952"/>
    <lineage>
        <taxon>Bacteria</taxon>
        <taxon>Bacillati</taxon>
        <taxon>Bacillota</taxon>
        <taxon>Bacilli</taxon>
        <taxon>Bacillales</taxon>
        <taxon>Bacillaceae</taxon>
        <taxon>Bacillus</taxon>
    </lineage>
</organism>
<reference evidence="1 2" key="1">
    <citation type="submission" date="2011-09" db="EMBL/GenBank/DDBJ databases">
        <title>The Genome Sequence of Bacillus smithii 7_3_47FAA.</title>
        <authorList>
            <consortium name="The Broad Institute Genome Sequencing Platform"/>
            <person name="Earl A."/>
            <person name="Ward D."/>
            <person name="Feldgarden M."/>
            <person name="Gevers D."/>
            <person name="Daigneault M."/>
            <person name="Strauss J."/>
            <person name="Allen-Vercoe E."/>
            <person name="Young S.K."/>
            <person name="Zeng Q."/>
            <person name="Gargeya S."/>
            <person name="Fitzgerald M."/>
            <person name="Haas B."/>
            <person name="Abouelleil A."/>
            <person name="Alvarado L."/>
            <person name="Arachchi H.M."/>
            <person name="Berlin A."/>
            <person name="Brown A."/>
            <person name="Chapman S.B."/>
            <person name="Chen Z."/>
            <person name="Dunbar C."/>
            <person name="Freedman E."/>
            <person name="Gearin G."/>
            <person name="Goldberg J."/>
            <person name="Griggs A."/>
            <person name="Gujja S."/>
            <person name="Heiman D."/>
            <person name="Howarth C."/>
            <person name="Larson L."/>
            <person name="Lui A."/>
            <person name="MacDonald P.J.P."/>
            <person name="Montmayeur A."/>
            <person name="Murphy C."/>
            <person name="Neiman D."/>
            <person name="Pearson M."/>
            <person name="Priest M."/>
            <person name="Roberts A."/>
            <person name="Saif S."/>
            <person name="Shea T."/>
            <person name="Shenoy N."/>
            <person name="Sisk P."/>
            <person name="Stolte C."/>
            <person name="Sykes S."/>
            <person name="Wortman J."/>
            <person name="Nusbaum C."/>
            <person name="Birren B."/>
        </authorList>
    </citation>
    <scope>NUCLEOTIDE SEQUENCE [LARGE SCALE GENOMIC DNA]</scope>
    <source>
        <strain evidence="1 2">7_3_47FAA</strain>
    </source>
</reference>
<dbReference type="RefSeq" id="WP_004439800.1">
    <property type="nucleotide sequence ID" value="NZ_JH414765.1"/>
</dbReference>